<protein>
    <submittedName>
        <fullName evidence="3">NAD(P)-binding protein</fullName>
    </submittedName>
</protein>
<dbReference type="RefSeq" id="XP_007766386.1">
    <property type="nucleotide sequence ID" value="XM_007768196.1"/>
</dbReference>
<dbReference type="PANTHER" id="PTHR24320:SF281">
    <property type="entry name" value="SHORT CHAIN DEHYDROGENASE_REDUCTASE FAMILY PROTEIN (AFU_ORTHOLOGUE AFUA_5G14310)"/>
    <property type="match status" value="1"/>
</dbReference>
<dbReference type="AlphaFoldDB" id="A0A5M3MUI1"/>
<comment type="similarity">
    <text evidence="1">Belongs to the short-chain dehydrogenases/reductases (SDR) family.</text>
</comment>
<evidence type="ECO:0000256" key="1">
    <source>
        <dbReference type="ARBA" id="ARBA00006484"/>
    </source>
</evidence>
<dbReference type="PANTHER" id="PTHR24320">
    <property type="entry name" value="RETINOL DEHYDROGENASE"/>
    <property type="match status" value="1"/>
</dbReference>
<dbReference type="OMA" id="IEWIPCD"/>
<dbReference type="SUPFAM" id="SSF51735">
    <property type="entry name" value="NAD(P)-binding Rossmann-fold domains"/>
    <property type="match status" value="1"/>
</dbReference>
<dbReference type="PRINTS" id="PR00081">
    <property type="entry name" value="GDHRDH"/>
</dbReference>
<dbReference type="GeneID" id="19207557"/>
<evidence type="ECO:0000256" key="2">
    <source>
        <dbReference type="ARBA" id="ARBA00023002"/>
    </source>
</evidence>
<dbReference type="Proteomes" id="UP000053558">
    <property type="component" value="Unassembled WGS sequence"/>
</dbReference>
<dbReference type="InterPro" id="IPR002347">
    <property type="entry name" value="SDR_fam"/>
</dbReference>
<organism evidence="3 4">
    <name type="scientific">Coniophora puteana (strain RWD-64-598)</name>
    <name type="common">Brown rot fungus</name>
    <dbReference type="NCBI Taxonomy" id="741705"/>
    <lineage>
        <taxon>Eukaryota</taxon>
        <taxon>Fungi</taxon>
        <taxon>Dikarya</taxon>
        <taxon>Basidiomycota</taxon>
        <taxon>Agaricomycotina</taxon>
        <taxon>Agaricomycetes</taxon>
        <taxon>Agaricomycetidae</taxon>
        <taxon>Boletales</taxon>
        <taxon>Coniophorineae</taxon>
        <taxon>Coniophoraceae</taxon>
        <taxon>Coniophora</taxon>
    </lineage>
</organism>
<sequence length="338" mass="36389">MRGRVSASLSFAELLCEPLIILQVAVVTGATVGIGFEVSKALALAKARVLLLSRKAEHGDDAISKIKEEAPDADVHFIECDLGNLRNVKDVGDRICAEQKRLDIVIADAGVGVNRFGLSSDNIDRHFAVNHLGHFLLINRLLPLVRKTSKTQDSGAPGPVHPRIVTVSSELYKAAPSDTAFASEDEVSEAGSASLSAIALYGRSKLANILFTRYTLVERAIRPTGDAIYALAVHPGAVHTGQQDQFKEAYGALFGTVAKAVSVPFMRNPEQGSLCALWAATSDAIDKNVQQGYYFTDPGVPGQLNSQADDEKLGENLYHLSERLVREKLGPDALNSWT</sequence>
<dbReference type="Pfam" id="PF00106">
    <property type="entry name" value="adh_short"/>
    <property type="match status" value="1"/>
</dbReference>
<gene>
    <name evidence="3" type="ORF">CONPUDRAFT_53047</name>
</gene>
<keyword evidence="4" id="KW-1185">Reference proteome</keyword>
<comment type="caution">
    <text evidence="3">The sequence shown here is derived from an EMBL/GenBank/DDBJ whole genome shotgun (WGS) entry which is preliminary data.</text>
</comment>
<dbReference type="GO" id="GO:0016491">
    <property type="term" value="F:oxidoreductase activity"/>
    <property type="evidence" value="ECO:0007669"/>
    <property type="project" value="UniProtKB-KW"/>
</dbReference>
<dbReference type="EMBL" id="JH711576">
    <property type="protein sequence ID" value="EIW82789.1"/>
    <property type="molecule type" value="Genomic_DNA"/>
</dbReference>
<accession>A0A5M3MUI1</accession>
<reference evidence="4" key="1">
    <citation type="journal article" date="2012" name="Science">
        <title>The Paleozoic origin of enzymatic lignin decomposition reconstructed from 31 fungal genomes.</title>
        <authorList>
            <person name="Floudas D."/>
            <person name="Binder M."/>
            <person name="Riley R."/>
            <person name="Barry K."/>
            <person name="Blanchette R.A."/>
            <person name="Henrissat B."/>
            <person name="Martinez A.T."/>
            <person name="Otillar R."/>
            <person name="Spatafora J.W."/>
            <person name="Yadav J.S."/>
            <person name="Aerts A."/>
            <person name="Benoit I."/>
            <person name="Boyd A."/>
            <person name="Carlson A."/>
            <person name="Copeland A."/>
            <person name="Coutinho P.M."/>
            <person name="de Vries R.P."/>
            <person name="Ferreira P."/>
            <person name="Findley K."/>
            <person name="Foster B."/>
            <person name="Gaskell J."/>
            <person name="Glotzer D."/>
            <person name="Gorecki P."/>
            <person name="Heitman J."/>
            <person name="Hesse C."/>
            <person name="Hori C."/>
            <person name="Igarashi K."/>
            <person name="Jurgens J.A."/>
            <person name="Kallen N."/>
            <person name="Kersten P."/>
            <person name="Kohler A."/>
            <person name="Kuees U."/>
            <person name="Kumar T.K.A."/>
            <person name="Kuo A."/>
            <person name="LaButti K."/>
            <person name="Larrondo L.F."/>
            <person name="Lindquist E."/>
            <person name="Ling A."/>
            <person name="Lombard V."/>
            <person name="Lucas S."/>
            <person name="Lundell T."/>
            <person name="Martin R."/>
            <person name="McLaughlin D.J."/>
            <person name="Morgenstern I."/>
            <person name="Morin E."/>
            <person name="Murat C."/>
            <person name="Nagy L.G."/>
            <person name="Nolan M."/>
            <person name="Ohm R.A."/>
            <person name="Patyshakuliyeva A."/>
            <person name="Rokas A."/>
            <person name="Ruiz-Duenas F.J."/>
            <person name="Sabat G."/>
            <person name="Salamov A."/>
            <person name="Samejima M."/>
            <person name="Schmutz J."/>
            <person name="Slot J.C."/>
            <person name="St John F."/>
            <person name="Stenlid J."/>
            <person name="Sun H."/>
            <person name="Sun S."/>
            <person name="Syed K."/>
            <person name="Tsang A."/>
            <person name="Wiebenga A."/>
            <person name="Young D."/>
            <person name="Pisabarro A."/>
            <person name="Eastwood D.C."/>
            <person name="Martin F."/>
            <person name="Cullen D."/>
            <person name="Grigoriev I.V."/>
            <person name="Hibbett D.S."/>
        </authorList>
    </citation>
    <scope>NUCLEOTIDE SEQUENCE [LARGE SCALE GENOMIC DNA]</scope>
    <source>
        <strain evidence="4">RWD-64-598 SS2</strain>
    </source>
</reference>
<name>A0A5M3MUI1_CONPW</name>
<dbReference type="InterPro" id="IPR036291">
    <property type="entry name" value="NAD(P)-bd_dom_sf"/>
</dbReference>
<evidence type="ECO:0000313" key="3">
    <source>
        <dbReference type="EMBL" id="EIW82789.1"/>
    </source>
</evidence>
<evidence type="ECO:0000313" key="4">
    <source>
        <dbReference type="Proteomes" id="UP000053558"/>
    </source>
</evidence>
<dbReference type="Gene3D" id="3.40.50.720">
    <property type="entry name" value="NAD(P)-binding Rossmann-like Domain"/>
    <property type="match status" value="1"/>
</dbReference>
<dbReference type="OrthoDB" id="191139at2759"/>
<keyword evidence="2" id="KW-0560">Oxidoreductase</keyword>
<proteinExistence type="inferred from homology"/>
<dbReference type="KEGG" id="cput:CONPUDRAFT_53047"/>